<evidence type="ECO:0000256" key="6">
    <source>
        <dbReference type="ARBA" id="ARBA00023136"/>
    </source>
</evidence>
<organism evidence="9 10">
    <name type="scientific">Glycomyces paridis</name>
    <dbReference type="NCBI Taxonomy" id="2126555"/>
    <lineage>
        <taxon>Bacteria</taxon>
        <taxon>Bacillati</taxon>
        <taxon>Actinomycetota</taxon>
        <taxon>Actinomycetes</taxon>
        <taxon>Glycomycetales</taxon>
        <taxon>Glycomycetaceae</taxon>
        <taxon>Glycomyces</taxon>
    </lineage>
</organism>
<dbReference type="AlphaFoldDB" id="A0A4S8P337"/>
<evidence type="ECO:0000313" key="10">
    <source>
        <dbReference type="Proteomes" id="UP000305792"/>
    </source>
</evidence>
<dbReference type="Proteomes" id="UP000305792">
    <property type="component" value="Unassembled WGS sequence"/>
</dbReference>
<feature type="transmembrane region" description="Helical" evidence="7">
    <location>
        <begin position="263"/>
        <end position="284"/>
    </location>
</feature>
<comment type="similarity">
    <text evidence="2">Belongs to the EccD/Snm4 family.</text>
</comment>
<dbReference type="Pfam" id="PF19053">
    <property type="entry name" value="EccD"/>
    <property type="match status" value="1"/>
</dbReference>
<dbReference type="NCBIfam" id="TIGR03920">
    <property type="entry name" value="T7SS_EccD"/>
    <property type="match status" value="1"/>
</dbReference>
<evidence type="ECO:0000256" key="2">
    <source>
        <dbReference type="ARBA" id="ARBA00006162"/>
    </source>
</evidence>
<feature type="transmembrane region" description="Helical" evidence="7">
    <location>
        <begin position="466"/>
        <end position="491"/>
    </location>
</feature>
<feature type="transmembrane region" description="Helical" evidence="7">
    <location>
        <begin position="375"/>
        <end position="392"/>
    </location>
</feature>
<evidence type="ECO:0000313" key="9">
    <source>
        <dbReference type="EMBL" id="THV22049.1"/>
    </source>
</evidence>
<keyword evidence="4 7" id="KW-0812">Transmembrane</keyword>
<comment type="subcellular location">
    <subcellularLocation>
        <location evidence="1">Cell membrane</location>
        <topology evidence="1">Multi-pass membrane protein</topology>
    </subcellularLocation>
</comment>
<protein>
    <submittedName>
        <fullName evidence="9">Type VII secretion integral membrane protein EccD</fullName>
    </submittedName>
</protein>
<feature type="transmembrane region" description="Helical" evidence="7">
    <location>
        <begin position="290"/>
        <end position="307"/>
    </location>
</feature>
<keyword evidence="6 7" id="KW-0472">Membrane</keyword>
<feature type="transmembrane region" description="Helical" evidence="7">
    <location>
        <begin position="152"/>
        <end position="170"/>
    </location>
</feature>
<evidence type="ECO:0000256" key="1">
    <source>
        <dbReference type="ARBA" id="ARBA00004651"/>
    </source>
</evidence>
<dbReference type="InterPro" id="IPR044049">
    <property type="entry name" value="EccD_transm"/>
</dbReference>
<evidence type="ECO:0000256" key="7">
    <source>
        <dbReference type="SAM" id="Phobius"/>
    </source>
</evidence>
<feature type="transmembrane region" description="Helical" evidence="7">
    <location>
        <begin position="349"/>
        <end position="369"/>
    </location>
</feature>
<dbReference type="GO" id="GO:0005886">
    <property type="term" value="C:plasma membrane"/>
    <property type="evidence" value="ECO:0007669"/>
    <property type="project" value="UniProtKB-SubCell"/>
</dbReference>
<name>A0A4S8P337_9ACTN</name>
<feature type="transmembrane region" description="Helical" evidence="7">
    <location>
        <begin position="237"/>
        <end position="256"/>
    </location>
</feature>
<dbReference type="InterPro" id="IPR006707">
    <property type="entry name" value="T7SS_EccD"/>
</dbReference>
<dbReference type="InterPro" id="IPR024962">
    <property type="entry name" value="YukD-like"/>
</dbReference>
<dbReference type="EMBL" id="STGX01000024">
    <property type="protein sequence ID" value="THV22049.1"/>
    <property type="molecule type" value="Genomic_DNA"/>
</dbReference>
<comment type="caution">
    <text evidence="9">The sequence shown here is derived from an EMBL/GenBank/DDBJ whole genome shotgun (WGS) entry which is preliminary data.</text>
</comment>
<evidence type="ECO:0000259" key="8">
    <source>
        <dbReference type="Pfam" id="PF19053"/>
    </source>
</evidence>
<dbReference type="Pfam" id="PF08817">
    <property type="entry name" value="YukD"/>
    <property type="match status" value="1"/>
</dbReference>
<gene>
    <name evidence="9" type="primary">eccD</name>
    <name evidence="9" type="ORF">E9998_23805</name>
</gene>
<dbReference type="Gene3D" id="3.10.20.90">
    <property type="entry name" value="Phosphatidylinositol 3-kinase Catalytic Subunit, Chain A, domain 1"/>
    <property type="match status" value="1"/>
</dbReference>
<sequence>MATRPVHPPLHEGIILERSPDYRPDPEVHAVSTKSATLSRVTIVSPRTRIDLALPSDVPLSDLLPTILHQAGEYYIDEAGDNGGWILSRLGEDALDTGHSCSQLGITDGEMLYLNPADAAKPEVVFDDIIDAVATATEQRGNRWDHLATKRFSVGVGTAALAVGAVAILLTGHLASAIVGLGIAAVLVGAAALLSRAVGDSRAATYFGVTAVLYAGVGGLLIAGGDTALFDLEGPHVLIAASAILLFSVLSMVAVGDMASAPVFIVTILGAVVLGIATALMMVIPDSSAATAAGIAAPLALAILPAAPRLSLSMAMVPTPQLPATTEELKEGDAEAIDGKRILKLSEHAGNYLEALYSFASVVGLISAIALAFSGQTPGLILAVILGLVLLSRSRTVEDRPGRIVMLAGGMGSLAASLAAVFFGTDSILVRLTVILGALTLLTLIAMVYGLAVAGKKIAPTWGRALDIIEALLIVSILPLVGWVCDLYSIALSLRG</sequence>
<keyword evidence="5 7" id="KW-1133">Transmembrane helix</keyword>
<accession>A0A4S8P337</accession>
<dbReference type="PIRSF" id="PIRSF017804">
    <property type="entry name" value="Secretion_EccD1"/>
    <property type="match status" value="1"/>
</dbReference>
<evidence type="ECO:0000256" key="3">
    <source>
        <dbReference type="ARBA" id="ARBA00022475"/>
    </source>
</evidence>
<proteinExistence type="inferred from homology"/>
<feature type="transmembrane region" description="Helical" evidence="7">
    <location>
        <begin position="206"/>
        <end position="225"/>
    </location>
</feature>
<evidence type="ECO:0000256" key="4">
    <source>
        <dbReference type="ARBA" id="ARBA00022692"/>
    </source>
</evidence>
<reference evidence="9 10" key="1">
    <citation type="journal article" date="2018" name="Int. J. Syst. Evol. Microbiol.">
        <title>Glycomyces paridis sp. nov., isolated from the medicinal plant Paris polyphylla.</title>
        <authorList>
            <person name="Fang X.M."/>
            <person name="Bai J.L."/>
            <person name="Su J."/>
            <person name="Zhao L.L."/>
            <person name="Liu H.Y."/>
            <person name="Ma B.P."/>
            <person name="Zhang Y.Q."/>
            <person name="Yu L.Y."/>
        </authorList>
    </citation>
    <scope>NUCLEOTIDE SEQUENCE [LARGE SCALE GENOMIC DNA]</scope>
    <source>
        <strain evidence="9 10">CPCC 204357</strain>
    </source>
</reference>
<keyword evidence="10" id="KW-1185">Reference proteome</keyword>
<evidence type="ECO:0000256" key="5">
    <source>
        <dbReference type="ARBA" id="ARBA00022989"/>
    </source>
</evidence>
<feature type="domain" description="EccD-like transmembrane" evidence="8">
    <location>
        <begin position="149"/>
        <end position="493"/>
    </location>
</feature>
<feature type="transmembrane region" description="Helical" evidence="7">
    <location>
        <begin position="176"/>
        <end position="194"/>
    </location>
</feature>
<feature type="transmembrane region" description="Helical" evidence="7">
    <location>
        <begin position="429"/>
        <end position="454"/>
    </location>
</feature>
<keyword evidence="3" id="KW-1003">Cell membrane</keyword>
<feature type="transmembrane region" description="Helical" evidence="7">
    <location>
        <begin position="404"/>
        <end position="423"/>
    </location>
</feature>